<evidence type="ECO:0000256" key="1">
    <source>
        <dbReference type="SAM" id="SignalP"/>
    </source>
</evidence>
<name>A0AAN6P744_9PEZI</name>
<keyword evidence="3" id="KW-1185">Reference proteome</keyword>
<proteinExistence type="predicted"/>
<keyword evidence="1" id="KW-0732">Signal</keyword>
<feature type="signal peptide" evidence="1">
    <location>
        <begin position="1"/>
        <end position="18"/>
    </location>
</feature>
<comment type="caution">
    <text evidence="2">The sequence shown here is derived from an EMBL/GenBank/DDBJ whole genome shotgun (WGS) entry which is preliminary data.</text>
</comment>
<feature type="chain" id="PRO_5042971813" evidence="1">
    <location>
        <begin position="19"/>
        <end position="308"/>
    </location>
</feature>
<dbReference type="EMBL" id="MU854561">
    <property type="protein sequence ID" value="KAK4032973.1"/>
    <property type="molecule type" value="Genomic_DNA"/>
</dbReference>
<evidence type="ECO:0000313" key="3">
    <source>
        <dbReference type="Proteomes" id="UP001303115"/>
    </source>
</evidence>
<accession>A0AAN6P744</accession>
<reference evidence="3" key="1">
    <citation type="journal article" date="2023" name="Mol. Phylogenet. Evol.">
        <title>Genome-scale phylogeny and comparative genomics of the fungal order Sordariales.</title>
        <authorList>
            <person name="Hensen N."/>
            <person name="Bonometti L."/>
            <person name="Westerberg I."/>
            <person name="Brannstrom I.O."/>
            <person name="Guillou S."/>
            <person name="Cros-Aarteil S."/>
            <person name="Calhoun S."/>
            <person name="Haridas S."/>
            <person name="Kuo A."/>
            <person name="Mondo S."/>
            <person name="Pangilinan J."/>
            <person name="Riley R."/>
            <person name="LaButti K."/>
            <person name="Andreopoulos B."/>
            <person name="Lipzen A."/>
            <person name="Chen C."/>
            <person name="Yan M."/>
            <person name="Daum C."/>
            <person name="Ng V."/>
            <person name="Clum A."/>
            <person name="Steindorff A."/>
            <person name="Ohm R.A."/>
            <person name="Martin F."/>
            <person name="Silar P."/>
            <person name="Natvig D.O."/>
            <person name="Lalanne C."/>
            <person name="Gautier V."/>
            <person name="Ament-Velasquez S.L."/>
            <person name="Kruys A."/>
            <person name="Hutchinson M.I."/>
            <person name="Powell A.J."/>
            <person name="Barry K."/>
            <person name="Miller A.N."/>
            <person name="Grigoriev I.V."/>
            <person name="Debuchy R."/>
            <person name="Gladieux P."/>
            <person name="Hiltunen Thoren M."/>
            <person name="Johannesson H."/>
        </authorList>
    </citation>
    <scope>NUCLEOTIDE SEQUENCE [LARGE SCALE GENOMIC DNA]</scope>
    <source>
        <strain evidence="3">CBS 284.82</strain>
    </source>
</reference>
<evidence type="ECO:0000313" key="2">
    <source>
        <dbReference type="EMBL" id="KAK4032973.1"/>
    </source>
</evidence>
<dbReference type="AlphaFoldDB" id="A0AAN6P744"/>
<protein>
    <submittedName>
        <fullName evidence="2">Uncharacterized protein</fullName>
    </submittedName>
</protein>
<dbReference type="Proteomes" id="UP001303115">
    <property type="component" value="Unassembled WGS sequence"/>
</dbReference>
<gene>
    <name evidence="2" type="ORF">C8A01DRAFT_20042</name>
</gene>
<sequence length="308" mass="36278">MGFKILLLPLELRRLIYGFCIPQNLTFNCSSRTDMYDQNRPKGWTEPSRYLEGEFWHYEGRWSYLSSRERDCRCGTSPDKRNGSQPPWEDPYCWICRGYRPETPVHQGSALPGLLVRQQITDEVETMLYGGNTFRVNLNKGLKKFKPRQRQKMWRVILVLRPDLDEWYYPHDLVLDRRVWDGVLENLVTLRIIITQPPPSCPPWTSLEYSLLHETPVEDPPVKREARLTPILKYVSRALRREVKVVMDANEDEATVRFVERVMQGRCHFQDLTFKRSKVQETVIEQLIKCRQRRQAAGTSSVMPTMGD</sequence>
<organism evidence="2 3">
    <name type="scientific">Parachaetomium inaequale</name>
    <dbReference type="NCBI Taxonomy" id="2588326"/>
    <lineage>
        <taxon>Eukaryota</taxon>
        <taxon>Fungi</taxon>
        <taxon>Dikarya</taxon>
        <taxon>Ascomycota</taxon>
        <taxon>Pezizomycotina</taxon>
        <taxon>Sordariomycetes</taxon>
        <taxon>Sordariomycetidae</taxon>
        <taxon>Sordariales</taxon>
        <taxon>Chaetomiaceae</taxon>
        <taxon>Parachaetomium</taxon>
    </lineage>
</organism>